<evidence type="ECO:0000259" key="13">
    <source>
        <dbReference type="SMART" id="SM00986"/>
    </source>
</evidence>
<dbReference type="Pfam" id="PF03167">
    <property type="entry name" value="UDG"/>
    <property type="match status" value="1"/>
</dbReference>
<dbReference type="KEGG" id="cinf:CINF_1208"/>
<evidence type="ECO:0000256" key="1">
    <source>
        <dbReference type="ARBA" id="ARBA00001400"/>
    </source>
</evidence>
<dbReference type="PANTHER" id="PTHR11264:SF0">
    <property type="entry name" value="URACIL-DNA GLYCOSYLASE"/>
    <property type="match status" value="1"/>
</dbReference>
<dbReference type="NCBIfam" id="NF003592">
    <property type="entry name" value="PRK05254.1-5"/>
    <property type="match status" value="1"/>
</dbReference>
<evidence type="ECO:0000256" key="3">
    <source>
        <dbReference type="ARBA" id="ARBA00008184"/>
    </source>
</evidence>
<dbReference type="Gene3D" id="3.40.470.10">
    <property type="entry name" value="Uracil-DNA glycosylase-like domain"/>
    <property type="match status" value="1"/>
</dbReference>
<protein>
    <recommendedName>
        <fullName evidence="5 10">Uracil-DNA glycosylase</fullName>
        <shortName evidence="10">UDG</shortName>
        <ecNumber evidence="4 10">3.2.2.27</ecNumber>
    </recommendedName>
</protein>
<evidence type="ECO:0000256" key="4">
    <source>
        <dbReference type="ARBA" id="ARBA00012030"/>
    </source>
</evidence>
<keyword evidence="9 10" id="KW-0234">DNA repair</keyword>
<evidence type="ECO:0000256" key="7">
    <source>
        <dbReference type="ARBA" id="ARBA00022763"/>
    </source>
</evidence>
<name>A0A7H9CHW7_9BACT</name>
<reference evidence="14 15" key="1">
    <citation type="submission" date="2020-02" db="EMBL/GenBank/DDBJ databases">
        <title>Complete genome sequence of the novel Campylobacter species Candidatus Campylobacter infans.</title>
        <authorList>
            <person name="Duim B."/>
            <person name="Zomer A."/>
            <person name="van der Graaf L."/>
            <person name="Wagenaar J."/>
        </authorList>
    </citation>
    <scope>NUCLEOTIDE SEQUENCE [LARGE SCALE GENOMIC DNA]</scope>
    <source>
        <strain evidence="14 15">19S00001</strain>
    </source>
</reference>
<dbReference type="EC" id="3.2.2.27" evidence="4 10"/>
<dbReference type="PANTHER" id="PTHR11264">
    <property type="entry name" value="URACIL-DNA GLYCOSYLASE"/>
    <property type="match status" value="1"/>
</dbReference>
<organism evidence="14 15">
    <name type="scientific">Candidatus Campylobacter infans</name>
    <dbReference type="NCBI Taxonomy" id="2561898"/>
    <lineage>
        <taxon>Bacteria</taxon>
        <taxon>Pseudomonadati</taxon>
        <taxon>Campylobacterota</taxon>
        <taxon>Epsilonproteobacteria</taxon>
        <taxon>Campylobacterales</taxon>
        <taxon>Campylobacteraceae</taxon>
        <taxon>Campylobacter</taxon>
    </lineage>
</organism>
<dbReference type="InterPro" id="IPR018085">
    <property type="entry name" value="Ura-DNA_Glyclase_AS"/>
</dbReference>
<dbReference type="NCBIfam" id="NF003589">
    <property type="entry name" value="PRK05254.1-2"/>
    <property type="match status" value="1"/>
</dbReference>
<dbReference type="AlphaFoldDB" id="A0A7H9CHW7"/>
<evidence type="ECO:0000256" key="10">
    <source>
        <dbReference type="HAMAP-Rule" id="MF_00148"/>
    </source>
</evidence>
<evidence type="ECO:0000313" key="14">
    <source>
        <dbReference type="EMBL" id="QLI05696.1"/>
    </source>
</evidence>
<comment type="similarity">
    <text evidence="3 10 12">Belongs to the uracil-DNA glycosylase (UDG) superfamily. UNG family.</text>
</comment>
<comment type="subcellular location">
    <subcellularLocation>
        <location evidence="10">Cytoplasm</location>
    </subcellularLocation>
</comment>
<evidence type="ECO:0000256" key="9">
    <source>
        <dbReference type="ARBA" id="ARBA00023204"/>
    </source>
</evidence>
<dbReference type="GO" id="GO:0004844">
    <property type="term" value="F:uracil DNA N-glycosylase activity"/>
    <property type="evidence" value="ECO:0007669"/>
    <property type="project" value="UniProtKB-UniRule"/>
</dbReference>
<comment type="catalytic activity">
    <reaction evidence="1 10 12">
        <text>Hydrolyzes single-stranded DNA or mismatched double-stranded DNA and polynucleotides, releasing free uracil.</text>
        <dbReference type="EC" id="3.2.2.27"/>
    </reaction>
</comment>
<dbReference type="NCBIfam" id="TIGR00628">
    <property type="entry name" value="ung"/>
    <property type="match status" value="1"/>
</dbReference>
<comment type="function">
    <text evidence="2 10 12">Excises uracil residues from the DNA which can arise as a result of misincorporation of dUMP residues by DNA polymerase or due to deamination of cytosine.</text>
</comment>
<gene>
    <name evidence="10 14" type="primary">ung</name>
    <name evidence="14" type="ORF">CINF_1208</name>
</gene>
<accession>A0A7H9CHW7</accession>
<evidence type="ECO:0000256" key="5">
    <source>
        <dbReference type="ARBA" id="ARBA00018429"/>
    </source>
</evidence>
<sequence length="241" mass="27473">MQNFIFNENTLNSNFTAEYFFKNLPPSWQNVLKNEFKSQYFTQIMHKLNTNNTKIYPPKELIFNAFNLTSFDSIKVVILGQDPYHKPNQAMGLSFSVPKGVKIPPSLANIFKELKNDLDIDTSAFNGDLTPWAKRGVLLLNASLSVSQNAPNSHANFGWHRFSDTIIKTISERKNHIVFMLWGNFARAKSSLIDGSKHLILESAHPSPLARGAFFGSKHFSKCNEYLQKNGICPVQWDLRF</sequence>
<evidence type="ECO:0000256" key="12">
    <source>
        <dbReference type="RuleBase" id="RU003780"/>
    </source>
</evidence>
<dbReference type="InterPro" id="IPR002043">
    <property type="entry name" value="UDG_fam1"/>
</dbReference>
<dbReference type="NCBIfam" id="NF003591">
    <property type="entry name" value="PRK05254.1-4"/>
    <property type="match status" value="1"/>
</dbReference>
<dbReference type="Proteomes" id="UP000509414">
    <property type="component" value="Chromosome"/>
</dbReference>
<dbReference type="FunFam" id="3.40.470.10:FF:000001">
    <property type="entry name" value="Uracil-DNA glycosylase"/>
    <property type="match status" value="1"/>
</dbReference>
<dbReference type="HAMAP" id="MF_00148">
    <property type="entry name" value="UDG"/>
    <property type="match status" value="1"/>
</dbReference>
<evidence type="ECO:0000256" key="8">
    <source>
        <dbReference type="ARBA" id="ARBA00022801"/>
    </source>
</evidence>
<dbReference type="InterPro" id="IPR005122">
    <property type="entry name" value="Uracil-DNA_glycosylase-like"/>
</dbReference>
<dbReference type="PROSITE" id="PS00130">
    <property type="entry name" value="U_DNA_GLYCOSYLASE"/>
    <property type="match status" value="1"/>
</dbReference>
<dbReference type="InterPro" id="IPR036895">
    <property type="entry name" value="Uracil-DNA_glycosylase-like_sf"/>
</dbReference>
<keyword evidence="14" id="KW-0326">Glycosidase</keyword>
<keyword evidence="8 10" id="KW-0378">Hydrolase</keyword>
<dbReference type="SMART" id="SM00987">
    <property type="entry name" value="UreE_C"/>
    <property type="match status" value="1"/>
</dbReference>
<dbReference type="GO" id="GO:0005737">
    <property type="term" value="C:cytoplasm"/>
    <property type="evidence" value="ECO:0007669"/>
    <property type="project" value="UniProtKB-SubCell"/>
</dbReference>
<dbReference type="SUPFAM" id="SSF52141">
    <property type="entry name" value="Uracil-DNA glycosylase-like"/>
    <property type="match status" value="1"/>
</dbReference>
<feature type="active site" description="Proton acceptor" evidence="10 11">
    <location>
        <position position="82"/>
    </location>
</feature>
<evidence type="ECO:0000256" key="11">
    <source>
        <dbReference type="PROSITE-ProRule" id="PRU10072"/>
    </source>
</evidence>
<proteinExistence type="inferred from homology"/>
<dbReference type="NCBIfam" id="NF003588">
    <property type="entry name" value="PRK05254.1-1"/>
    <property type="match status" value="1"/>
</dbReference>
<evidence type="ECO:0000256" key="6">
    <source>
        <dbReference type="ARBA" id="ARBA00022490"/>
    </source>
</evidence>
<dbReference type="CDD" id="cd10027">
    <property type="entry name" value="UDG-F1-like"/>
    <property type="match status" value="1"/>
</dbReference>
<feature type="domain" description="Uracil-DNA glycosylase-like" evidence="13">
    <location>
        <begin position="67"/>
        <end position="227"/>
    </location>
</feature>
<keyword evidence="6 10" id="KW-0963">Cytoplasm</keyword>
<evidence type="ECO:0000313" key="15">
    <source>
        <dbReference type="Proteomes" id="UP000509414"/>
    </source>
</evidence>
<keyword evidence="7 10" id="KW-0227">DNA damage</keyword>
<dbReference type="RefSeq" id="WP_179974875.1">
    <property type="nucleotide sequence ID" value="NZ_CP049075.1"/>
</dbReference>
<dbReference type="EMBL" id="CP049075">
    <property type="protein sequence ID" value="QLI05696.1"/>
    <property type="molecule type" value="Genomic_DNA"/>
</dbReference>
<keyword evidence="15" id="KW-1185">Reference proteome</keyword>
<evidence type="ECO:0000256" key="2">
    <source>
        <dbReference type="ARBA" id="ARBA00002631"/>
    </source>
</evidence>
<dbReference type="GO" id="GO:0097510">
    <property type="term" value="P:base-excision repair, AP site formation via deaminated base removal"/>
    <property type="evidence" value="ECO:0007669"/>
    <property type="project" value="TreeGrafter"/>
</dbReference>
<dbReference type="SMART" id="SM00986">
    <property type="entry name" value="UDG"/>
    <property type="match status" value="1"/>
</dbReference>